<reference evidence="8 10" key="2">
    <citation type="submission" date="2020-08" db="EMBL/GenBank/DDBJ databases">
        <title>Genomic Encyclopedia of Type Strains, Phase III (KMG-III): the genomes of soil and plant-associated and newly described type strains.</title>
        <authorList>
            <person name="Whitman W."/>
        </authorList>
    </citation>
    <scope>NUCLEOTIDE SEQUENCE [LARGE SCALE GENOMIC DNA]</scope>
    <source>
        <strain evidence="8 10">CECT 8088</strain>
    </source>
</reference>
<protein>
    <submittedName>
        <fullName evidence="8">Type III secretion protein R</fullName>
    </submittedName>
    <submittedName>
        <fullName evidence="9">Type III secretion system export apparatus subunit SctR</fullName>
    </submittedName>
</protein>
<keyword evidence="4 7" id="KW-0812">Transmembrane</keyword>
<dbReference type="EMBL" id="JABXXQ010000036">
    <property type="protein sequence ID" value="NVN29442.1"/>
    <property type="molecule type" value="Genomic_DNA"/>
</dbReference>
<dbReference type="EMBL" id="JACHXV010000023">
    <property type="protein sequence ID" value="MBB3175271.1"/>
    <property type="molecule type" value="Genomic_DNA"/>
</dbReference>
<evidence type="ECO:0000256" key="3">
    <source>
        <dbReference type="ARBA" id="ARBA00022475"/>
    </source>
</evidence>
<evidence type="ECO:0000256" key="4">
    <source>
        <dbReference type="ARBA" id="ARBA00022692"/>
    </source>
</evidence>
<dbReference type="InterPro" id="IPR005838">
    <property type="entry name" value="T3SS_IM_P"/>
</dbReference>
<accession>A0A850NQ02</accession>
<comment type="similarity">
    <text evidence="2 7">Belongs to the FliP/MopC/SpaP family.</text>
</comment>
<keyword evidence="10" id="KW-1185">Reference proteome</keyword>
<comment type="subcellular location">
    <subcellularLocation>
        <location evidence="1">Cell membrane</location>
        <topology evidence="1">Multi-pass membrane protein</topology>
    </subcellularLocation>
</comment>
<feature type="transmembrane region" description="Helical" evidence="7">
    <location>
        <begin position="54"/>
        <end position="76"/>
    </location>
</feature>
<dbReference type="RefSeq" id="WP_176622159.1">
    <property type="nucleotide sequence ID" value="NZ_JABXXQ010000036.1"/>
</dbReference>
<evidence type="ECO:0000313" key="11">
    <source>
        <dbReference type="Proteomes" id="UP000565205"/>
    </source>
</evidence>
<evidence type="ECO:0000256" key="2">
    <source>
        <dbReference type="ARBA" id="ARBA00006257"/>
    </source>
</evidence>
<organism evidence="9 11">
    <name type="scientific">Endobacter medicaginis</name>
    <dbReference type="NCBI Taxonomy" id="1181271"/>
    <lineage>
        <taxon>Bacteria</taxon>
        <taxon>Pseudomonadati</taxon>
        <taxon>Pseudomonadota</taxon>
        <taxon>Alphaproteobacteria</taxon>
        <taxon>Acetobacterales</taxon>
        <taxon>Acetobacteraceae</taxon>
        <taxon>Endobacter</taxon>
    </lineage>
</organism>
<comment type="caution">
    <text evidence="9">The sequence shown here is derived from an EMBL/GenBank/DDBJ whole genome shotgun (WGS) entry which is preliminary data.</text>
</comment>
<dbReference type="PRINTS" id="PR01302">
    <property type="entry name" value="TYPE3IMPPROT"/>
</dbReference>
<evidence type="ECO:0000313" key="8">
    <source>
        <dbReference type="EMBL" id="MBB3175271.1"/>
    </source>
</evidence>
<feature type="transmembrane region" description="Helical" evidence="7">
    <location>
        <begin position="160"/>
        <end position="182"/>
    </location>
</feature>
<evidence type="ECO:0000313" key="10">
    <source>
        <dbReference type="Proteomes" id="UP000557688"/>
    </source>
</evidence>
<dbReference type="GO" id="GO:0009306">
    <property type="term" value="P:protein secretion"/>
    <property type="evidence" value="ECO:0007669"/>
    <property type="project" value="UniProtKB-UniRule"/>
</dbReference>
<dbReference type="Pfam" id="PF00813">
    <property type="entry name" value="FliP"/>
    <property type="match status" value="1"/>
</dbReference>
<keyword evidence="6 7" id="KW-0472">Membrane</keyword>
<dbReference type="PANTHER" id="PTHR30587">
    <property type="entry name" value="FLAGELLAR BIOSYNTHETIC PROTEIN FLIP"/>
    <property type="match status" value="1"/>
</dbReference>
<dbReference type="NCBIfam" id="NF009438">
    <property type="entry name" value="PRK12797.1"/>
    <property type="match status" value="1"/>
</dbReference>
<evidence type="ECO:0000256" key="5">
    <source>
        <dbReference type="ARBA" id="ARBA00022989"/>
    </source>
</evidence>
<evidence type="ECO:0000256" key="7">
    <source>
        <dbReference type="RuleBase" id="RU362070"/>
    </source>
</evidence>
<dbReference type="GO" id="GO:0005886">
    <property type="term" value="C:plasma membrane"/>
    <property type="evidence" value="ECO:0007669"/>
    <property type="project" value="UniProtKB-SubCell"/>
</dbReference>
<gene>
    <name evidence="9" type="primary">sctR</name>
    <name evidence="8" type="ORF">FHR90_003125</name>
    <name evidence="9" type="ORF">HUK83_03695</name>
</gene>
<dbReference type="PANTHER" id="PTHR30587:SF2">
    <property type="entry name" value="SURFACE PRESENTATION OF ANTIGENS PROTEIN SPAP"/>
    <property type="match status" value="1"/>
</dbReference>
<sequence length="218" mass="23673">MSAQMPNLIELIVGITSLGFLAFVAVTMTSFIKIAVVLFLLRNALGIQQTPPNLVLYGIALLLTAYIMAPVGHGAYQAAIGSGQPMSSFSDYMGAMQRAEVPVKAFLLRFTSQGERDFFTSATQRVWGPDAHMTVQSDDMIVVIPAFVLSELRRAFEAGFLLYLPFIAVDLVITAILMAMGMSSVSPTTISVPFKLFLFVAVEGWTRLIHGLVLGYAI</sequence>
<name>A0A850NQ02_9PROT</name>
<dbReference type="Proteomes" id="UP000565205">
    <property type="component" value="Unassembled WGS sequence"/>
</dbReference>
<feature type="transmembrane region" description="Helical" evidence="7">
    <location>
        <begin position="194"/>
        <end position="217"/>
    </location>
</feature>
<keyword evidence="3 7" id="KW-1003">Cell membrane</keyword>
<dbReference type="InterPro" id="IPR005773">
    <property type="entry name" value="T3SS_YscR-like"/>
</dbReference>
<keyword evidence="5 7" id="KW-1133">Transmembrane helix</keyword>
<feature type="transmembrane region" description="Helical" evidence="7">
    <location>
        <begin position="12"/>
        <end position="42"/>
    </location>
</feature>
<evidence type="ECO:0000256" key="6">
    <source>
        <dbReference type="ARBA" id="ARBA00023136"/>
    </source>
</evidence>
<evidence type="ECO:0000313" key="9">
    <source>
        <dbReference type="EMBL" id="NVN29442.1"/>
    </source>
</evidence>
<proteinExistence type="inferred from homology"/>
<evidence type="ECO:0000256" key="1">
    <source>
        <dbReference type="ARBA" id="ARBA00004651"/>
    </source>
</evidence>
<dbReference type="NCBIfam" id="TIGR01102">
    <property type="entry name" value="yscR"/>
    <property type="match status" value="1"/>
</dbReference>
<dbReference type="AlphaFoldDB" id="A0A850NQ02"/>
<dbReference type="Proteomes" id="UP000557688">
    <property type="component" value="Unassembled WGS sequence"/>
</dbReference>
<reference evidence="9 11" key="1">
    <citation type="submission" date="2020-06" db="EMBL/GenBank/DDBJ databases">
        <title>Description of novel acetic acid bacteria.</title>
        <authorList>
            <person name="Sombolestani A."/>
        </authorList>
    </citation>
    <scope>NUCLEOTIDE SEQUENCE [LARGE SCALE GENOMIC DNA]</scope>
    <source>
        <strain evidence="9 11">LMG 26838</strain>
    </source>
</reference>